<keyword evidence="1" id="KW-0732">Signal</keyword>
<dbReference type="PANTHER" id="PTHR11440">
    <property type="entry name" value="LECITHIN-CHOLESTEROL ACYLTRANSFERASE-RELATED"/>
    <property type="match status" value="1"/>
</dbReference>
<sequence>MKNLKIITLLLSILLLISNYPTHHSAATRRIPQQEDIETIKDTVPKSPVILVPGFGGSRLDVKLTNFKSEHWFCHTNEDWFLLWLSMDMLVPVFAECSIDYITLDWDGSYPSNKEGVEFRVVSGIEGVVYLQPTFHFENYFLNLVNEFKNEGYQENLDLFAAPYDFRLSPKNFTLYFNELKNMVEYSYKIDNKKVNLVCHSMGCKLSTFFLTQTPQEWKDKYVEQLITIAPAVAGAFEGIRTLLFGNNFGDDILPNKDFKTLSLSWPAVYFNLPYDDTLWTNPIAIFKDKEYYSTNEGFHQLFTDMELPEKAHQLLDFVWDDNQYIKNPGVKVSIFYGYGSDTHSQLIFKDKMIDGSIEYIDKSGDGVLLEELILNYCEQWTDNTSTSCQGFKGVCHQCLVSNKDVIKSVVGRVKQQ</sequence>
<dbReference type="Proteomes" id="UP001146793">
    <property type="component" value="Unassembled WGS sequence"/>
</dbReference>
<evidence type="ECO:0000313" key="3">
    <source>
        <dbReference type="Proteomes" id="UP001146793"/>
    </source>
</evidence>
<dbReference type="Gene3D" id="3.40.50.1820">
    <property type="entry name" value="alpha/beta hydrolase"/>
    <property type="match status" value="1"/>
</dbReference>
<dbReference type="AlphaFoldDB" id="A0AAV7ZKC8"/>
<evidence type="ECO:0000313" key="2">
    <source>
        <dbReference type="EMBL" id="KAJ3441296.1"/>
    </source>
</evidence>
<dbReference type="GO" id="GO:0008374">
    <property type="term" value="F:O-acyltransferase activity"/>
    <property type="evidence" value="ECO:0007669"/>
    <property type="project" value="InterPro"/>
</dbReference>
<dbReference type="SUPFAM" id="SSF53474">
    <property type="entry name" value="alpha/beta-Hydrolases"/>
    <property type="match status" value="1"/>
</dbReference>
<dbReference type="EMBL" id="JANTQA010000029">
    <property type="protein sequence ID" value="KAJ3441296.1"/>
    <property type="molecule type" value="Genomic_DNA"/>
</dbReference>
<organism evidence="2 3">
    <name type="scientific">Anaeramoeba flamelloides</name>
    <dbReference type="NCBI Taxonomy" id="1746091"/>
    <lineage>
        <taxon>Eukaryota</taxon>
        <taxon>Metamonada</taxon>
        <taxon>Anaeramoebidae</taxon>
        <taxon>Anaeramoeba</taxon>
    </lineage>
</organism>
<keyword evidence="2" id="KW-0012">Acyltransferase</keyword>
<feature type="chain" id="PRO_5043563665" evidence="1">
    <location>
        <begin position="20"/>
        <end position="417"/>
    </location>
</feature>
<accession>A0AAV7ZKC8</accession>
<name>A0AAV7ZKC8_9EUKA</name>
<comment type="caution">
    <text evidence="2">The sequence shown here is derived from an EMBL/GenBank/DDBJ whole genome shotgun (WGS) entry which is preliminary data.</text>
</comment>
<evidence type="ECO:0000256" key="1">
    <source>
        <dbReference type="SAM" id="SignalP"/>
    </source>
</evidence>
<keyword evidence="2" id="KW-0808">Transferase</keyword>
<dbReference type="Pfam" id="PF02450">
    <property type="entry name" value="LCAT"/>
    <property type="match status" value="1"/>
</dbReference>
<dbReference type="InterPro" id="IPR003386">
    <property type="entry name" value="LACT/PDAT_acylTrfase"/>
</dbReference>
<reference evidence="2" key="1">
    <citation type="submission" date="2022-08" db="EMBL/GenBank/DDBJ databases">
        <title>Novel sulphate-reducing endosymbionts in the free-living metamonad Anaeramoeba.</title>
        <authorList>
            <person name="Jerlstrom-Hultqvist J."/>
            <person name="Cepicka I."/>
            <person name="Gallot-Lavallee L."/>
            <person name="Salas-Leiva D."/>
            <person name="Curtis B.A."/>
            <person name="Zahonova K."/>
            <person name="Pipaliya S."/>
            <person name="Dacks J."/>
            <person name="Roger A.J."/>
        </authorList>
    </citation>
    <scope>NUCLEOTIDE SEQUENCE</scope>
    <source>
        <strain evidence="2">Busselton2</strain>
    </source>
</reference>
<dbReference type="InterPro" id="IPR029058">
    <property type="entry name" value="AB_hydrolase_fold"/>
</dbReference>
<gene>
    <name evidence="2" type="ORF">M0812_13302</name>
</gene>
<dbReference type="GO" id="GO:0006629">
    <property type="term" value="P:lipid metabolic process"/>
    <property type="evidence" value="ECO:0007669"/>
    <property type="project" value="InterPro"/>
</dbReference>
<proteinExistence type="predicted"/>
<feature type="signal peptide" evidence="1">
    <location>
        <begin position="1"/>
        <end position="19"/>
    </location>
</feature>
<protein>
    <submittedName>
        <fullName evidence="2">Phosphatidylcholine-sterol acyltransferase</fullName>
    </submittedName>
</protein>